<dbReference type="GO" id="GO:0016212">
    <property type="term" value="F:kynurenine-oxoglutarate transaminase activity"/>
    <property type="evidence" value="ECO:0007669"/>
    <property type="project" value="TreeGrafter"/>
</dbReference>
<dbReference type="FunFam" id="3.90.1150.10:FF:000166">
    <property type="entry name" value="Kynurenine/alpha-aminoadipate aminotransferase, mitochondrial"/>
    <property type="match status" value="1"/>
</dbReference>
<dbReference type="PANTHER" id="PTHR42790">
    <property type="entry name" value="AMINOTRANSFERASE"/>
    <property type="match status" value="1"/>
</dbReference>
<protein>
    <submittedName>
        <fullName evidence="6">AADAT protein</fullName>
    </submittedName>
</protein>
<organism evidence="6">
    <name type="scientific">Fopius arisanus</name>
    <dbReference type="NCBI Taxonomy" id="64838"/>
    <lineage>
        <taxon>Eukaryota</taxon>
        <taxon>Metazoa</taxon>
        <taxon>Ecdysozoa</taxon>
        <taxon>Arthropoda</taxon>
        <taxon>Hexapoda</taxon>
        <taxon>Insecta</taxon>
        <taxon>Pterygota</taxon>
        <taxon>Neoptera</taxon>
        <taxon>Endopterygota</taxon>
        <taxon>Hymenoptera</taxon>
        <taxon>Apocrita</taxon>
        <taxon>Ichneumonoidea</taxon>
        <taxon>Braconidae</taxon>
        <taxon>Opiinae</taxon>
        <taxon>Fopius</taxon>
    </lineage>
</organism>
<evidence type="ECO:0000256" key="3">
    <source>
        <dbReference type="ARBA" id="ARBA00022679"/>
    </source>
</evidence>
<evidence type="ECO:0000313" key="6">
    <source>
        <dbReference type="EMBL" id="JAG82057.1"/>
    </source>
</evidence>
<dbReference type="InterPro" id="IPR015421">
    <property type="entry name" value="PyrdxlP-dep_Trfase_major"/>
</dbReference>
<dbReference type="InterPro" id="IPR050859">
    <property type="entry name" value="Class-I_PLP-dep_aminotransf"/>
</dbReference>
<evidence type="ECO:0000259" key="5">
    <source>
        <dbReference type="Pfam" id="PF00155"/>
    </source>
</evidence>
<sequence length="486" mass="55304">SRPVRRVRPLISSSANEELIYKKNIQDRSVRTNNRNSAMSKTKATITMESNRKPNKMKICTPQFNIDYSHFKTSISKRRRTAATRELTKIAYSMPHSVISLAEGMPNEETFPITEISLKLPDGTRLFLDGEELAAALQYIPSQGYPPLVEAMRDYQKRAHNPPLWENRDVVVVSGSQDGLSKALEAIIGPGEPILVQDPLYPGASVVLTPHQAEMIPIKQDKLGIIPEELRNTLIKREYEGKEMPKMLYVNASGANPTGTVIPLDRRKEIYRIACEYNFLILDDDPYHFMCFDEQPRTFLSLDTEGRVIRLDSFSKVLASGLRLGLITAATPLVASIELHMQSSHLHASTLSQVLFHKIYKTWGFDGFMRHYAFIRSFYRERRDKMIEFARKYLQDLVEFDAPSGGFFLWLKVNGIEDTWKMVMQNGVKNGILLAPGAAFMADPSEPCSAIRASYAKATYEEMELAMERLSRLIREELRLRADDNT</sequence>
<name>A0A0C9RU72_9HYME</name>
<keyword evidence="2" id="KW-0032">Aminotransferase</keyword>
<feature type="domain" description="Aminotransferase class I/classII large" evidence="5">
    <location>
        <begin position="99"/>
        <end position="470"/>
    </location>
</feature>
<dbReference type="InterPro" id="IPR015424">
    <property type="entry name" value="PyrdxlP-dep_Trfase"/>
</dbReference>
<dbReference type="InterPro" id="IPR004839">
    <property type="entry name" value="Aminotransferase_I/II_large"/>
</dbReference>
<evidence type="ECO:0000256" key="2">
    <source>
        <dbReference type="ARBA" id="ARBA00022576"/>
    </source>
</evidence>
<dbReference type="AlphaFoldDB" id="A0A0C9RU72"/>
<feature type="non-terminal residue" evidence="6">
    <location>
        <position position="1"/>
    </location>
</feature>
<dbReference type="SUPFAM" id="SSF53383">
    <property type="entry name" value="PLP-dependent transferases"/>
    <property type="match status" value="1"/>
</dbReference>
<dbReference type="GO" id="GO:0030170">
    <property type="term" value="F:pyridoxal phosphate binding"/>
    <property type="evidence" value="ECO:0007669"/>
    <property type="project" value="InterPro"/>
</dbReference>
<gene>
    <name evidence="6" type="primary">AADAT</name>
    <name evidence="6" type="ORF">g.13220</name>
</gene>
<dbReference type="PANTHER" id="PTHR42790:SF19">
    <property type="entry name" value="KYNURENINE_ALPHA-AMINOADIPATE AMINOTRANSFERASE, MITOCHONDRIAL"/>
    <property type="match status" value="1"/>
</dbReference>
<dbReference type="Pfam" id="PF00155">
    <property type="entry name" value="Aminotran_1_2"/>
    <property type="match status" value="1"/>
</dbReference>
<keyword evidence="3" id="KW-0808">Transferase</keyword>
<evidence type="ECO:0000256" key="4">
    <source>
        <dbReference type="ARBA" id="ARBA00022898"/>
    </source>
</evidence>
<accession>A0A0C9RU72</accession>
<dbReference type="GO" id="GO:1901605">
    <property type="term" value="P:alpha-amino acid metabolic process"/>
    <property type="evidence" value="ECO:0007669"/>
    <property type="project" value="TreeGrafter"/>
</dbReference>
<dbReference type="EMBL" id="GBYB01012290">
    <property type="protein sequence ID" value="JAG82057.1"/>
    <property type="molecule type" value="Transcribed_RNA"/>
</dbReference>
<evidence type="ECO:0000256" key="1">
    <source>
        <dbReference type="ARBA" id="ARBA00001933"/>
    </source>
</evidence>
<comment type="cofactor">
    <cofactor evidence="1">
        <name>pyridoxal 5'-phosphate</name>
        <dbReference type="ChEBI" id="CHEBI:597326"/>
    </cofactor>
</comment>
<proteinExistence type="predicted"/>
<dbReference type="Gene3D" id="3.40.640.10">
    <property type="entry name" value="Type I PLP-dependent aspartate aminotransferase-like (Major domain)"/>
    <property type="match status" value="1"/>
</dbReference>
<dbReference type="CDD" id="cd00609">
    <property type="entry name" value="AAT_like"/>
    <property type="match status" value="1"/>
</dbReference>
<keyword evidence="4" id="KW-0663">Pyridoxal phosphate</keyword>
<reference evidence="6" key="1">
    <citation type="submission" date="2015-01" db="EMBL/GenBank/DDBJ databases">
        <title>Transcriptome Assembly of Fopius arisanus.</title>
        <authorList>
            <person name="Geib S."/>
        </authorList>
    </citation>
    <scope>NUCLEOTIDE SEQUENCE</scope>
</reference>